<accession>A0A3B1BSW7</accession>
<protein>
    <submittedName>
        <fullName evidence="2">Uncharacterized protein</fullName>
    </submittedName>
</protein>
<gene>
    <name evidence="2" type="ORF">MNBD_IGNAVI01-401</name>
</gene>
<reference evidence="2" key="1">
    <citation type="submission" date="2018-06" db="EMBL/GenBank/DDBJ databases">
        <authorList>
            <person name="Zhirakovskaya E."/>
        </authorList>
    </citation>
    <scope>NUCLEOTIDE SEQUENCE</scope>
</reference>
<organism evidence="2">
    <name type="scientific">hydrothermal vent metagenome</name>
    <dbReference type="NCBI Taxonomy" id="652676"/>
    <lineage>
        <taxon>unclassified sequences</taxon>
        <taxon>metagenomes</taxon>
        <taxon>ecological metagenomes</taxon>
    </lineage>
</organism>
<dbReference type="EMBL" id="UOGD01000184">
    <property type="protein sequence ID" value="VAX21019.1"/>
    <property type="molecule type" value="Genomic_DNA"/>
</dbReference>
<name>A0A3B1BSW7_9ZZZZ</name>
<sequence>QGYSKDNRIELPTYVPYQNSIADLNKDGWLDIFFTSYGGEVSGNRPSLIYWGSKNGFKDKPTELESYGSSGSETLDYDGDGWLDIFIADHRKSGSYMKPEPHRHICKSFLYWGSENGYSKHNRWEITAEGPSGLNIRDLGNSYNRGLYEEYISSIHKIAEDEIPSTISWKAEKLFGTDVHFQVRVSEEIDKIKDAEWQGPDGSNSWYKKSGSKLKALRSKFIQYKARLITPNGAATPYLTEVAISFSTM</sequence>
<dbReference type="SUPFAM" id="SSF69318">
    <property type="entry name" value="Integrin alpha N-terminal domain"/>
    <property type="match status" value="1"/>
</dbReference>
<dbReference type="Pfam" id="PF13517">
    <property type="entry name" value="FG-GAP_3"/>
    <property type="match status" value="1"/>
</dbReference>
<dbReference type="InterPro" id="IPR028994">
    <property type="entry name" value="Integrin_alpha_N"/>
</dbReference>
<evidence type="ECO:0000313" key="2">
    <source>
        <dbReference type="EMBL" id="VAX21019.1"/>
    </source>
</evidence>
<dbReference type="InterPro" id="IPR013517">
    <property type="entry name" value="FG-GAP"/>
</dbReference>
<dbReference type="Gene3D" id="2.130.10.130">
    <property type="entry name" value="Integrin alpha, N-terminal"/>
    <property type="match status" value="1"/>
</dbReference>
<keyword evidence="1" id="KW-0732">Signal</keyword>
<feature type="non-terminal residue" evidence="2">
    <location>
        <position position="1"/>
    </location>
</feature>
<dbReference type="AlphaFoldDB" id="A0A3B1BSW7"/>
<evidence type="ECO:0000256" key="1">
    <source>
        <dbReference type="ARBA" id="ARBA00022729"/>
    </source>
</evidence>
<proteinExistence type="predicted"/>